<dbReference type="PROSITE" id="PS51186">
    <property type="entry name" value="GNAT"/>
    <property type="match status" value="1"/>
</dbReference>
<dbReference type="InterPro" id="IPR016181">
    <property type="entry name" value="Acyl_CoA_acyltransferase"/>
</dbReference>
<dbReference type="InterPro" id="IPR000182">
    <property type="entry name" value="GNAT_dom"/>
</dbReference>
<evidence type="ECO:0000259" key="1">
    <source>
        <dbReference type="PROSITE" id="PS51186"/>
    </source>
</evidence>
<name>A0ABS0D282_9NOCA</name>
<dbReference type="RefSeq" id="WP_195134131.1">
    <property type="nucleotide sequence ID" value="NZ_JADLQX010000085.1"/>
</dbReference>
<dbReference type="Pfam" id="PF13508">
    <property type="entry name" value="Acetyltransf_7"/>
    <property type="match status" value="1"/>
</dbReference>
<protein>
    <submittedName>
        <fullName evidence="2">GNAT family N-acetyltransferase</fullName>
    </submittedName>
</protein>
<dbReference type="EMBL" id="JADLQX010000085">
    <property type="protein sequence ID" value="MBF6302952.1"/>
    <property type="molecule type" value="Genomic_DNA"/>
</dbReference>
<feature type="domain" description="N-acetyltransferase" evidence="1">
    <location>
        <begin position="125"/>
        <end position="264"/>
    </location>
</feature>
<dbReference type="Gene3D" id="3.40.630.30">
    <property type="match status" value="1"/>
</dbReference>
<evidence type="ECO:0000313" key="2">
    <source>
        <dbReference type="EMBL" id="MBF6302952.1"/>
    </source>
</evidence>
<evidence type="ECO:0000313" key="3">
    <source>
        <dbReference type="Proteomes" id="UP000702209"/>
    </source>
</evidence>
<organism evidence="2 3">
    <name type="scientific">Nocardia amamiensis</name>
    <dbReference type="NCBI Taxonomy" id="404578"/>
    <lineage>
        <taxon>Bacteria</taxon>
        <taxon>Bacillati</taxon>
        <taxon>Actinomycetota</taxon>
        <taxon>Actinomycetes</taxon>
        <taxon>Mycobacteriales</taxon>
        <taxon>Nocardiaceae</taxon>
        <taxon>Nocardia</taxon>
    </lineage>
</organism>
<keyword evidence="3" id="KW-1185">Reference proteome</keyword>
<sequence>MKNKPIPLLKQIQTALTNMLTRGAKADAESVKGLSAAVKQTKIKIEEEADIRAADMITKTTGPGAARPTLPAGAPSRSAIADIPNRLPSEYLDTRLDEIGPATVGPVHTTDGPGIARAQVLASRVAYHDLPGAAEHVDNFLLGDLGPRKIADWSRLATSGEPGLLVARTADNTVAGFIWVSTRDDGAGVVNAWYVHPNWHGTGVGRDLMQAALNRLGNVDVYTQTTVGTTAIERYQKYGFEIFGELADTPPRLRDAGLYAPQVALKRTSGAADQ</sequence>
<dbReference type="CDD" id="cd04301">
    <property type="entry name" value="NAT_SF"/>
    <property type="match status" value="1"/>
</dbReference>
<comment type="caution">
    <text evidence="2">The sequence shown here is derived from an EMBL/GenBank/DDBJ whole genome shotgun (WGS) entry which is preliminary data.</text>
</comment>
<reference evidence="2 3" key="1">
    <citation type="submission" date="2020-10" db="EMBL/GenBank/DDBJ databases">
        <title>Identification of Nocardia species via Next-generation sequencing and recognition of intraspecies genetic diversity.</title>
        <authorList>
            <person name="Li P."/>
            <person name="Li P."/>
            <person name="Lu B."/>
        </authorList>
    </citation>
    <scope>NUCLEOTIDE SEQUENCE [LARGE SCALE GENOMIC DNA]</scope>
    <source>
        <strain evidence="2 3">BJ06-0157</strain>
    </source>
</reference>
<proteinExistence type="predicted"/>
<dbReference type="Proteomes" id="UP000702209">
    <property type="component" value="Unassembled WGS sequence"/>
</dbReference>
<accession>A0ABS0D282</accession>
<dbReference type="SUPFAM" id="SSF55729">
    <property type="entry name" value="Acyl-CoA N-acyltransferases (Nat)"/>
    <property type="match status" value="1"/>
</dbReference>
<gene>
    <name evidence="2" type="ORF">IU459_36375</name>
</gene>